<dbReference type="Gene3D" id="3.30.2010.10">
    <property type="entry name" value="Metalloproteases ('zincins'), catalytic domain"/>
    <property type="match status" value="1"/>
</dbReference>
<keyword evidence="7 11" id="KW-0862">Zinc</keyword>
<comment type="cofactor">
    <cofactor evidence="11">
        <name>Zn(2+)</name>
        <dbReference type="ChEBI" id="CHEBI:29105"/>
    </cofactor>
    <text evidence="11">Binds 1 zinc ion per subunit.</text>
</comment>
<feature type="signal peptide" evidence="12">
    <location>
        <begin position="1"/>
        <end position="35"/>
    </location>
</feature>
<comment type="caution">
    <text evidence="14">The sequence shown here is derived from an EMBL/GenBank/DDBJ whole genome shotgun (WGS) entry which is preliminary data.</text>
</comment>
<keyword evidence="8" id="KW-1133">Transmembrane helix</keyword>
<evidence type="ECO:0000256" key="11">
    <source>
        <dbReference type="RuleBase" id="RU003983"/>
    </source>
</evidence>
<evidence type="ECO:0000256" key="8">
    <source>
        <dbReference type="ARBA" id="ARBA00022989"/>
    </source>
</evidence>
<comment type="subcellular location">
    <subcellularLocation>
        <location evidence="1">Cell membrane</location>
        <topology evidence="1">Multi-pass membrane protein</topology>
    </subcellularLocation>
</comment>
<evidence type="ECO:0000256" key="6">
    <source>
        <dbReference type="ARBA" id="ARBA00022801"/>
    </source>
</evidence>
<evidence type="ECO:0000256" key="3">
    <source>
        <dbReference type="ARBA" id="ARBA00022670"/>
    </source>
</evidence>
<dbReference type="AlphaFoldDB" id="A0A9P1C3B3"/>
<keyword evidence="2" id="KW-1003">Cell membrane</keyword>
<dbReference type="InterPro" id="IPR001915">
    <property type="entry name" value="Peptidase_M48"/>
</dbReference>
<reference evidence="14" key="1">
    <citation type="submission" date="2022-10" db="EMBL/GenBank/DDBJ databases">
        <authorList>
            <person name="Chen Y."/>
            <person name="Dougan E. K."/>
            <person name="Chan C."/>
            <person name="Rhodes N."/>
            <person name="Thang M."/>
        </authorList>
    </citation>
    <scope>NUCLEOTIDE SEQUENCE</scope>
</reference>
<comment type="similarity">
    <text evidence="11">Belongs to the peptidase M48 family.</text>
</comment>
<keyword evidence="10" id="KW-0472">Membrane</keyword>
<evidence type="ECO:0000256" key="10">
    <source>
        <dbReference type="ARBA" id="ARBA00023136"/>
    </source>
</evidence>
<dbReference type="Pfam" id="PF01435">
    <property type="entry name" value="Peptidase_M48"/>
    <property type="match status" value="1"/>
</dbReference>
<dbReference type="GO" id="GO:0006508">
    <property type="term" value="P:proteolysis"/>
    <property type="evidence" value="ECO:0007669"/>
    <property type="project" value="UniProtKB-KW"/>
</dbReference>
<evidence type="ECO:0000259" key="13">
    <source>
        <dbReference type="Pfam" id="PF01435"/>
    </source>
</evidence>
<name>A0A9P1C3B3_9DINO</name>
<gene>
    <name evidence="14" type="ORF">C1SCF055_LOCUS11570</name>
</gene>
<dbReference type="EMBL" id="CAMXCT020000854">
    <property type="protein sequence ID" value="CAL1137388.1"/>
    <property type="molecule type" value="Genomic_DNA"/>
</dbReference>
<keyword evidence="4" id="KW-0812">Transmembrane</keyword>
<evidence type="ECO:0000313" key="15">
    <source>
        <dbReference type="EMBL" id="CAL4771325.1"/>
    </source>
</evidence>
<feature type="domain" description="Peptidase M48" evidence="13">
    <location>
        <begin position="101"/>
        <end position="301"/>
    </location>
</feature>
<dbReference type="PANTHER" id="PTHR43221">
    <property type="entry name" value="PROTEASE HTPX"/>
    <property type="match status" value="1"/>
</dbReference>
<evidence type="ECO:0000256" key="5">
    <source>
        <dbReference type="ARBA" id="ARBA00022723"/>
    </source>
</evidence>
<dbReference type="InterPro" id="IPR050083">
    <property type="entry name" value="HtpX_protease"/>
</dbReference>
<evidence type="ECO:0000313" key="14">
    <source>
        <dbReference type="EMBL" id="CAI3984013.1"/>
    </source>
</evidence>
<keyword evidence="12" id="KW-0732">Signal</keyword>
<dbReference type="EMBL" id="CAMXCT010000854">
    <property type="protein sequence ID" value="CAI3984013.1"/>
    <property type="molecule type" value="Genomic_DNA"/>
</dbReference>
<dbReference type="PANTHER" id="PTHR43221:SF1">
    <property type="entry name" value="PROTEASE HTPX"/>
    <property type="match status" value="1"/>
</dbReference>
<dbReference type="GO" id="GO:0005886">
    <property type="term" value="C:plasma membrane"/>
    <property type="evidence" value="ECO:0007669"/>
    <property type="project" value="UniProtKB-SubCell"/>
</dbReference>
<dbReference type="GO" id="GO:0046872">
    <property type="term" value="F:metal ion binding"/>
    <property type="evidence" value="ECO:0007669"/>
    <property type="project" value="UniProtKB-KW"/>
</dbReference>
<sequence>MPTFSSHVWSGRSGRSKLCLVACLVLSSAVLLIDAKEKVQRAQSAQSAQSAQRGWDVGKAKCCVGKVLRAPDTLILQSLNRITEYVKLKLFLRPSQVSAKENAWLNSAKDEICARFGISPVPELLICDDSRMLAQAGPHGCRGFGNGWVVLSKGVLETLPPQEVVAVLAHELTHVAKNHHLKRGFLILDFYRLMLLWSLKQKEDSAMLDLQTTVATVTMWLLLGLRSRSQEMEADRHMLDIVTPSTAFSALARMHYPLDDPQKVLVDAKELLQKSRWLRLKMFLTGASHPCLPLRLEALEAANAGESQR</sequence>
<reference evidence="15 16" key="2">
    <citation type="submission" date="2024-05" db="EMBL/GenBank/DDBJ databases">
        <authorList>
            <person name="Chen Y."/>
            <person name="Shah S."/>
            <person name="Dougan E. K."/>
            <person name="Thang M."/>
            <person name="Chan C."/>
        </authorList>
    </citation>
    <scope>NUCLEOTIDE SEQUENCE [LARGE SCALE GENOMIC DNA]</scope>
</reference>
<accession>A0A9P1C3B3</accession>
<evidence type="ECO:0000313" key="16">
    <source>
        <dbReference type="Proteomes" id="UP001152797"/>
    </source>
</evidence>
<organism evidence="14">
    <name type="scientific">Cladocopium goreaui</name>
    <dbReference type="NCBI Taxonomy" id="2562237"/>
    <lineage>
        <taxon>Eukaryota</taxon>
        <taxon>Sar</taxon>
        <taxon>Alveolata</taxon>
        <taxon>Dinophyceae</taxon>
        <taxon>Suessiales</taxon>
        <taxon>Symbiodiniaceae</taxon>
        <taxon>Cladocopium</taxon>
    </lineage>
</organism>
<dbReference type="EMBL" id="CAMXCT030000854">
    <property type="protein sequence ID" value="CAL4771325.1"/>
    <property type="molecule type" value="Genomic_DNA"/>
</dbReference>
<evidence type="ECO:0000256" key="2">
    <source>
        <dbReference type="ARBA" id="ARBA00022475"/>
    </source>
</evidence>
<keyword evidence="5" id="KW-0479">Metal-binding</keyword>
<keyword evidence="6 11" id="KW-0378">Hydrolase</keyword>
<evidence type="ECO:0000256" key="1">
    <source>
        <dbReference type="ARBA" id="ARBA00004651"/>
    </source>
</evidence>
<evidence type="ECO:0000256" key="12">
    <source>
        <dbReference type="SAM" id="SignalP"/>
    </source>
</evidence>
<evidence type="ECO:0000256" key="7">
    <source>
        <dbReference type="ARBA" id="ARBA00022833"/>
    </source>
</evidence>
<keyword evidence="3 11" id="KW-0645">Protease</keyword>
<feature type="chain" id="PRO_5043270042" evidence="12">
    <location>
        <begin position="36"/>
        <end position="309"/>
    </location>
</feature>
<protein>
    <submittedName>
        <fullName evidence="15">Zinc metalloprotease HtpX</fullName>
    </submittedName>
</protein>
<dbReference type="Proteomes" id="UP001152797">
    <property type="component" value="Unassembled WGS sequence"/>
</dbReference>
<evidence type="ECO:0000256" key="4">
    <source>
        <dbReference type="ARBA" id="ARBA00022692"/>
    </source>
</evidence>
<evidence type="ECO:0000256" key="9">
    <source>
        <dbReference type="ARBA" id="ARBA00023049"/>
    </source>
</evidence>
<dbReference type="GO" id="GO:0004222">
    <property type="term" value="F:metalloendopeptidase activity"/>
    <property type="evidence" value="ECO:0007669"/>
    <property type="project" value="InterPro"/>
</dbReference>
<proteinExistence type="inferred from homology"/>
<keyword evidence="9 11" id="KW-0482">Metalloprotease</keyword>
<keyword evidence="16" id="KW-1185">Reference proteome</keyword>